<sequence length="488" mass="55054">MPVQPMKSIAAVAVSEIPHLTVSQSPRWESAAGTPFLPRSHRPYVLLLPLYSPPCCPWRSAFSRTRLCYLLSNASFITKTLPLQRLATARCPVATGPGGLLDSIDLVESGASVAFLGLGKWFLVWFWELIVKRDFEPVPYWDAWGASVVCWDRRWLWRRGYELQRKNLLSCWFVLLSHSLKSMCRDELRLTEAFDIDVLVFKVPARSFAHQSKKSVSVSGLLQIGITLDGLFSSKPYERSPHFDIWPAESTDPWGWVKESGYTNQPPLMQDDRILLVLHYPRTNTLTNRAILGTMKSLNPKTSFKYFDEVHMSSWLELSKYEFGSEVCLKAWRQACPSRILECDEISVKDNVTSARVSSVFRVVSPLENQFTAAQRTGLNNMTLSAEGIWKSSSGQLCMVGCRGVVGAEESNCDSRICFLPLITGAEALFKMMGAEINETPSYDLDNSQWIRVIDYTVKVLVLVAFLITAKQPKGVEIPYQITDKEPS</sequence>
<dbReference type="EMBL" id="JACEIK010013069">
    <property type="protein sequence ID" value="MCE3216342.1"/>
    <property type="molecule type" value="Genomic_DNA"/>
</dbReference>
<reference evidence="2 3" key="1">
    <citation type="journal article" date="2021" name="BMC Genomics">
        <title>Datura genome reveals duplications of psychoactive alkaloid biosynthetic genes and high mutation rate following tissue culture.</title>
        <authorList>
            <person name="Rajewski A."/>
            <person name="Carter-House D."/>
            <person name="Stajich J."/>
            <person name="Litt A."/>
        </authorList>
    </citation>
    <scope>NUCLEOTIDE SEQUENCE [LARGE SCALE GENOMIC DNA]</scope>
    <source>
        <strain evidence="2">AR-01</strain>
    </source>
</reference>
<comment type="caution">
    <text evidence="2">The sequence shown here is derived from an EMBL/GenBank/DDBJ whole genome shotgun (WGS) entry which is preliminary data.</text>
</comment>
<dbReference type="InterPro" id="IPR057425">
    <property type="entry name" value="DUF2921_N"/>
</dbReference>
<feature type="domain" description="DUF2921" evidence="1">
    <location>
        <begin position="261"/>
        <end position="311"/>
    </location>
</feature>
<evidence type="ECO:0000259" key="1">
    <source>
        <dbReference type="Pfam" id="PF25333"/>
    </source>
</evidence>
<gene>
    <name evidence="2" type="ORF">HAX54_006162</name>
</gene>
<name>A0ABS8WTT9_DATST</name>
<organism evidence="2 3">
    <name type="scientific">Datura stramonium</name>
    <name type="common">Jimsonweed</name>
    <name type="synonym">Common thornapple</name>
    <dbReference type="NCBI Taxonomy" id="4076"/>
    <lineage>
        <taxon>Eukaryota</taxon>
        <taxon>Viridiplantae</taxon>
        <taxon>Streptophyta</taxon>
        <taxon>Embryophyta</taxon>
        <taxon>Tracheophyta</taxon>
        <taxon>Spermatophyta</taxon>
        <taxon>Magnoliopsida</taxon>
        <taxon>eudicotyledons</taxon>
        <taxon>Gunneridae</taxon>
        <taxon>Pentapetalae</taxon>
        <taxon>asterids</taxon>
        <taxon>lamiids</taxon>
        <taxon>Solanales</taxon>
        <taxon>Solanaceae</taxon>
        <taxon>Solanoideae</taxon>
        <taxon>Datureae</taxon>
        <taxon>Datura</taxon>
    </lineage>
</organism>
<keyword evidence="3" id="KW-1185">Reference proteome</keyword>
<proteinExistence type="predicted"/>
<dbReference type="Proteomes" id="UP000823775">
    <property type="component" value="Unassembled WGS sequence"/>
</dbReference>
<protein>
    <recommendedName>
        <fullName evidence="1">DUF2921 domain-containing protein</fullName>
    </recommendedName>
</protein>
<dbReference type="Pfam" id="PF25333">
    <property type="entry name" value="DUF2921_N"/>
    <property type="match status" value="2"/>
</dbReference>
<accession>A0ABS8WTT9</accession>
<feature type="domain" description="DUF2921" evidence="1">
    <location>
        <begin position="346"/>
        <end position="419"/>
    </location>
</feature>
<evidence type="ECO:0000313" key="2">
    <source>
        <dbReference type="EMBL" id="MCE3216342.1"/>
    </source>
</evidence>
<dbReference type="PANTHER" id="PTHR33389:SF4">
    <property type="entry name" value="PII, URIDYLYLTRANSFERASE (DUF2921)"/>
    <property type="match status" value="1"/>
</dbReference>
<evidence type="ECO:0000313" key="3">
    <source>
        <dbReference type="Proteomes" id="UP000823775"/>
    </source>
</evidence>
<dbReference type="PANTHER" id="PTHR33389">
    <property type="entry name" value="FAMILY PROTEIN, PUTATIVE (DUF2921)-RELATED"/>
    <property type="match status" value="1"/>
</dbReference>